<gene>
    <name evidence="1" type="ORF">PsorP6_003275</name>
</gene>
<sequence length="84" mass="9512">MDACAATRRLLLPPVSYHKRANIYSGGIGINFGLLTIPHLNVKLLTINLDTLQAMFFICLDVPIYALENFFMFIAETVPTYEFE</sequence>
<accession>A0ACC0VL83</accession>
<organism evidence="1 2">
    <name type="scientific">Peronosclerospora sorghi</name>
    <dbReference type="NCBI Taxonomy" id="230839"/>
    <lineage>
        <taxon>Eukaryota</taxon>
        <taxon>Sar</taxon>
        <taxon>Stramenopiles</taxon>
        <taxon>Oomycota</taxon>
        <taxon>Peronosporomycetes</taxon>
        <taxon>Peronosporales</taxon>
        <taxon>Peronosporaceae</taxon>
        <taxon>Peronosclerospora</taxon>
    </lineage>
</organism>
<name>A0ACC0VL83_9STRA</name>
<dbReference type="EMBL" id="CM047587">
    <property type="protein sequence ID" value="KAI9907270.1"/>
    <property type="molecule type" value="Genomic_DNA"/>
</dbReference>
<keyword evidence="2" id="KW-1185">Reference proteome</keyword>
<dbReference type="Proteomes" id="UP001163321">
    <property type="component" value="Chromosome 8"/>
</dbReference>
<proteinExistence type="predicted"/>
<evidence type="ECO:0000313" key="1">
    <source>
        <dbReference type="EMBL" id="KAI9907270.1"/>
    </source>
</evidence>
<protein>
    <submittedName>
        <fullName evidence="1">Uncharacterized protein</fullName>
    </submittedName>
</protein>
<evidence type="ECO:0000313" key="2">
    <source>
        <dbReference type="Proteomes" id="UP001163321"/>
    </source>
</evidence>
<reference evidence="1 2" key="1">
    <citation type="journal article" date="2022" name="bioRxiv">
        <title>The genome of the oomycete Peronosclerospora sorghi, a cosmopolitan pathogen of maize and sorghum, is inflated with dispersed pseudogenes.</title>
        <authorList>
            <person name="Fletcher K."/>
            <person name="Martin F."/>
            <person name="Isakeit T."/>
            <person name="Cavanaugh K."/>
            <person name="Magill C."/>
            <person name="Michelmore R."/>
        </authorList>
    </citation>
    <scope>NUCLEOTIDE SEQUENCE [LARGE SCALE GENOMIC DNA]</scope>
    <source>
        <strain evidence="1">P6</strain>
    </source>
</reference>
<comment type="caution">
    <text evidence="1">The sequence shown here is derived from an EMBL/GenBank/DDBJ whole genome shotgun (WGS) entry which is preliminary data.</text>
</comment>